<comment type="caution">
    <text evidence="2">The sequence shown here is derived from an EMBL/GenBank/DDBJ whole genome shotgun (WGS) entry which is preliminary data.</text>
</comment>
<reference evidence="2 3" key="1">
    <citation type="journal article" date="2015" name="Appl. Environ. Microbiol.">
        <title>Aerobic and Anaerobic Thiosulfate Oxidation by a Cold-Adapted, Subglacial Chemoautotroph.</title>
        <authorList>
            <person name="Harrold Z.R."/>
            <person name="Skidmore M.L."/>
            <person name="Hamilton T.L."/>
            <person name="Desch L."/>
            <person name="Amada K."/>
            <person name="van Gelder W."/>
            <person name="Glover K."/>
            <person name="Roden E.E."/>
            <person name="Boyd E.S."/>
        </authorList>
    </citation>
    <scope>NUCLEOTIDE SEQUENCE [LARGE SCALE GENOMIC DNA]</scope>
    <source>
        <strain evidence="2 3">RG</strain>
    </source>
</reference>
<dbReference type="PATRIC" id="fig|36861.3.peg.3190"/>
<feature type="signal peptide" evidence="1">
    <location>
        <begin position="1"/>
        <end position="23"/>
    </location>
</feature>
<name>A0A106BF47_THIDE</name>
<sequence length="145" mass="15300">MKRTVAAVLAMSALLAWANTAAARPLEAGIRQPPPEQAMRCESSAQAGPLPALHIEVCKACNLSHEDISAMKQGYAVAAHAAGYRIDILATTRVHIVETGMLENGTPYARGETAGMWFRVGNPDPGETLGSIAGRMTFVILSGAR</sequence>
<keyword evidence="1" id="KW-0732">Signal</keyword>
<evidence type="ECO:0000313" key="3">
    <source>
        <dbReference type="Proteomes" id="UP000064243"/>
    </source>
</evidence>
<feature type="chain" id="PRO_5007125609" evidence="1">
    <location>
        <begin position="24"/>
        <end position="145"/>
    </location>
</feature>
<protein>
    <submittedName>
        <fullName evidence="2">Uncharacterized protein</fullName>
    </submittedName>
</protein>
<evidence type="ECO:0000256" key="1">
    <source>
        <dbReference type="SAM" id="SignalP"/>
    </source>
</evidence>
<organism evidence="2 3">
    <name type="scientific">Thiobacillus denitrificans</name>
    <dbReference type="NCBI Taxonomy" id="36861"/>
    <lineage>
        <taxon>Bacteria</taxon>
        <taxon>Pseudomonadati</taxon>
        <taxon>Pseudomonadota</taxon>
        <taxon>Betaproteobacteria</taxon>
        <taxon>Nitrosomonadales</taxon>
        <taxon>Thiobacillaceae</taxon>
        <taxon>Thiobacillus</taxon>
    </lineage>
</organism>
<gene>
    <name evidence="2" type="ORF">ABW22_16160</name>
</gene>
<evidence type="ECO:0000313" key="2">
    <source>
        <dbReference type="EMBL" id="KVW91327.1"/>
    </source>
</evidence>
<dbReference type="RefSeq" id="WP_059759310.1">
    <property type="nucleotide sequence ID" value="NZ_LDUG01000061.1"/>
</dbReference>
<proteinExistence type="predicted"/>
<dbReference type="Proteomes" id="UP000064243">
    <property type="component" value="Unassembled WGS sequence"/>
</dbReference>
<keyword evidence="3" id="KW-1185">Reference proteome</keyword>
<dbReference type="AlphaFoldDB" id="A0A106BF47"/>
<dbReference type="EMBL" id="LDUG01000061">
    <property type="protein sequence ID" value="KVW91327.1"/>
    <property type="molecule type" value="Genomic_DNA"/>
</dbReference>
<accession>A0A106BF47</accession>